<keyword evidence="1" id="KW-1133">Transmembrane helix</keyword>
<keyword evidence="1" id="KW-0472">Membrane</keyword>
<sequence>MAILNVADINARRLSAKVIGIATVFTILLVLYTFSSPSALSFFSSPRYSQPTCSPKAYSNGSWAFRLRTEATALSNKDDVLAFAGFEGCASSREYYWHLAADNEEQYDRFPGATSYEWIPGQECAGLRVLDPANVVRDLVEEGGWLLVGDSVTENHFFSLSCLLYPHVIATPNYTANPYFDRAWPQHLYLNPASPLVPRLSLPYGFNITSTPLVTFRRIDLLLSQEEIITVHAKMNPSNSSLFSDEAVWTLPVTEYLDVFTAPLPTANYATMVVSTAGHWTATLFSGLRDESEKDEGYGIRGVIALFNEAMTHWANEVQERLWKEARGLGVAKGDRTKGNRQVVVRAYLPGHEDCHSYREPWKEVQPFVWNWYNWGNIWEYNQVFERLLSARGKFPNIHYLDIYRPARLRPDAHTTGDCLHIMTGAGVLEGWTHYIWHYITKELK</sequence>
<organism evidence="2 3">
    <name type="scientific">Crucibulum laeve</name>
    <dbReference type="NCBI Taxonomy" id="68775"/>
    <lineage>
        <taxon>Eukaryota</taxon>
        <taxon>Fungi</taxon>
        <taxon>Dikarya</taxon>
        <taxon>Basidiomycota</taxon>
        <taxon>Agaricomycotina</taxon>
        <taxon>Agaricomycetes</taxon>
        <taxon>Agaricomycetidae</taxon>
        <taxon>Agaricales</taxon>
        <taxon>Agaricineae</taxon>
        <taxon>Nidulariaceae</taxon>
        <taxon>Crucibulum</taxon>
    </lineage>
</organism>
<accession>A0A5C3MFA9</accession>
<evidence type="ECO:0000256" key="1">
    <source>
        <dbReference type="SAM" id="Phobius"/>
    </source>
</evidence>
<evidence type="ECO:0000313" key="3">
    <source>
        <dbReference type="Proteomes" id="UP000308652"/>
    </source>
</evidence>
<dbReference type="PANTHER" id="PTHR32285">
    <property type="entry name" value="PROTEIN TRICHOME BIREFRINGENCE-LIKE 9-RELATED"/>
    <property type="match status" value="1"/>
</dbReference>
<reference evidence="2 3" key="1">
    <citation type="journal article" date="2019" name="Nat. Ecol. Evol.">
        <title>Megaphylogeny resolves global patterns of mushroom evolution.</title>
        <authorList>
            <person name="Varga T."/>
            <person name="Krizsan K."/>
            <person name="Foldi C."/>
            <person name="Dima B."/>
            <person name="Sanchez-Garcia M."/>
            <person name="Sanchez-Ramirez S."/>
            <person name="Szollosi G.J."/>
            <person name="Szarkandi J.G."/>
            <person name="Papp V."/>
            <person name="Albert L."/>
            <person name="Andreopoulos W."/>
            <person name="Angelini C."/>
            <person name="Antonin V."/>
            <person name="Barry K.W."/>
            <person name="Bougher N.L."/>
            <person name="Buchanan P."/>
            <person name="Buyck B."/>
            <person name="Bense V."/>
            <person name="Catcheside P."/>
            <person name="Chovatia M."/>
            <person name="Cooper J."/>
            <person name="Damon W."/>
            <person name="Desjardin D."/>
            <person name="Finy P."/>
            <person name="Geml J."/>
            <person name="Haridas S."/>
            <person name="Hughes K."/>
            <person name="Justo A."/>
            <person name="Karasinski D."/>
            <person name="Kautmanova I."/>
            <person name="Kiss B."/>
            <person name="Kocsube S."/>
            <person name="Kotiranta H."/>
            <person name="LaButti K.M."/>
            <person name="Lechner B.E."/>
            <person name="Liimatainen K."/>
            <person name="Lipzen A."/>
            <person name="Lukacs Z."/>
            <person name="Mihaltcheva S."/>
            <person name="Morgado L.N."/>
            <person name="Niskanen T."/>
            <person name="Noordeloos M.E."/>
            <person name="Ohm R.A."/>
            <person name="Ortiz-Santana B."/>
            <person name="Ovrebo C."/>
            <person name="Racz N."/>
            <person name="Riley R."/>
            <person name="Savchenko A."/>
            <person name="Shiryaev A."/>
            <person name="Soop K."/>
            <person name="Spirin V."/>
            <person name="Szebenyi C."/>
            <person name="Tomsovsky M."/>
            <person name="Tulloss R.E."/>
            <person name="Uehling J."/>
            <person name="Grigoriev I.V."/>
            <person name="Vagvolgyi C."/>
            <person name="Papp T."/>
            <person name="Martin F.M."/>
            <person name="Miettinen O."/>
            <person name="Hibbett D.S."/>
            <person name="Nagy L.G."/>
        </authorList>
    </citation>
    <scope>NUCLEOTIDE SEQUENCE [LARGE SCALE GENOMIC DNA]</scope>
    <source>
        <strain evidence="2 3">CBS 166.37</strain>
    </source>
</reference>
<dbReference type="STRING" id="68775.A0A5C3MFA9"/>
<dbReference type="PANTHER" id="PTHR32285:SF48">
    <property type="entry name" value="PROTEIN TRICHOME BIREFRINGENCE-LIKE 19"/>
    <property type="match status" value="1"/>
</dbReference>
<dbReference type="OrthoDB" id="630188at2759"/>
<dbReference type="InterPro" id="IPR029962">
    <property type="entry name" value="TBL"/>
</dbReference>
<feature type="transmembrane region" description="Helical" evidence="1">
    <location>
        <begin position="14"/>
        <end position="34"/>
    </location>
</feature>
<protein>
    <submittedName>
        <fullName evidence="2">Uncharacterized protein</fullName>
    </submittedName>
</protein>
<name>A0A5C3MFA9_9AGAR</name>
<dbReference type="AlphaFoldDB" id="A0A5C3MFA9"/>
<keyword evidence="3" id="KW-1185">Reference proteome</keyword>
<dbReference type="GO" id="GO:0016413">
    <property type="term" value="F:O-acetyltransferase activity"/>
    <property type="evidence" value="ECO:0007669"/>
    <property type="project" value="InterPro"/>
</dbReference>
<gene>
    <name evidence="2" type="ORF">BDQ12DRAFT_3050</name>
</gene>
<dbReference type="EMBL" id="ML213590">
    <property type="protein sequence ID" value="TFK44094.1"/>
    <property type="molecule type" value="Genomic_DNA"/>
</dbReference>
<evidence type="ECO:0000313" key="2">
    <source>
        <dbReference type="EMBL" id="TFK44094.1"/>
    </source>
</evidence>
<keyword evidence="1" id="KW-0812">Transmembrane</keyword>
<proteinExistence type="predicted"/>
<dbReference type="Proteomes" id="UP000308652">
    <property type="component" value="Unassembled WGS sequence"/>
</dbReference>